<dbReference type="AlphaFoldDB" id="A0A7W9NGE0"/>
<accession>A0A7W9NGE0</accession>
<dbReference type="Pfam" id="PF09664">
    <property type="entry name" value="DUF2399"/>
    <property type="match status" value="1"/>
</dbReference>
<comment type="caution">
    <text evidence="3">The sequence shown here is derived from an EMBL/GenBank/DDBJ whole genome shotgun (WGS) entry which is preliminary data.</text>
</comment>
<reference evidence="3 4" key="1">
    <citation type="submission" date="2020-08" db="EMBL/GenBank/DDBJ databases">
        <title>Sequencing the genomes of 1000 actinobacteria strains.</title>
        <authorList>
            <person name="Klenk H.-P."/>
        </authorList>
    </citation>
    <scope>NUCLEOTIDE SEQUENCE [LARGE SCALE GENOMIC DNA]</scope>
    <source>
        <strain evidence="3 4">DSM 43851</strain>
    </source>
</reference>
<dbReference type="Proteomes" id="UP000585638">
    <property type="component" value="Unassembled WGS sequence"/>
</dbReference>
<keyword evidence="4" id="KW-1185">Reference proteome</keyword>
<proteinExistence type="predicted"/>
<evidence type="ECO:0000313" key="4">
    <source>
        <dbReference type="Proteomes" id="UP000585638"/>
    </source>
</evidence>
<dbReference type="Pfam" id="PF11796">
    <property type="entry name" value="DUF3323"/>
    <property type="match status" value="1"/>
</dbReference>
<dbReference type="InterPro" id="IPR024466">
    <property type="entry name" value="CHP02679_N"/>
</dbReference>
<dbReference type="EMBL" id="JACHIR010000001">
    <property type="protein sequence ID" value="MBB5891414.1"/>
    <property type="molecule type" value="Genomic_DNA"/>
</dbReference>
<evidence type="ECO:0000259" key="1">
    <source>
        <dbReference type="Pfam" id="PF09664"/>
    </source>
</evidence>
<dbReference type="InterPro" id="IPR024465">
    <property type="entry name" value="DUF2399"/>
</dbReference>
<feature type="domain" description="DUF2399" evidence="1">
    <location>
        <begin position="262"/>
        <end position="415"/>
    </location>
</feature>
<gene>
    <name evidence="3" type="ORF">BJ998_002610</name>
</gene>
<evidence type="ECO:0000313" key="3">
    <source>
        <dbReference type="EMBL" id="MBB5891414.1"/>
    </source>
</evidence>
<sequence length="424" mass="44309">MTACVYCDGECAGADLAPLLTDNLLWLWAAVGKTADRRGDPALTDGTLTVTAPPQPDARSAAIGLLGGVVLRAGQRRKVVLAALTARLRARGAALTPGAVAAHALHRRVAATAIAKRARDELLDAVHDDLHRGLEDLPVHVRDHHVDPAEAWARLRAAGWLARLAAHPHPHRLVAQATAVLAALPMPGQRTDRRTLVASDPHALDDGTPLAALVLALAGQAGRKRRDAWDRLGVDYDDLTGGLLALGIHPTGWSLPADAVVTIPPRELIRSAWPAPPTPHTWVFVTENPSVVTAAAGIATSAPVRLLCTVGTPSRLEAAAVAALADAGWQVAVRADFDPAGLANMRALLSACPAAVPWRMNAADYAQSTPSRDTGTPITVVEADTPWDPALAHAMAAHGTPGYEEALLPELLADLAAGQPRCPA</sequence>
<name>A0A7W9NGE0_9PSEU</name>
<evidence type="ECO:0000259" key="2">
    <source>
        <dbReference type="Pfam" id="PF11796"/>
    </source>
</evidence>
<protein>
    <submittedName>
        <fullName evidence="3">Uncharacterized protein (TIGR02679 family)</fullName>
    </submittedName>
</protein>
<feature type="domain" description="Conserved hypothetical protein CHP02679 N terminus" evidence="2">
    <location>
        <begin position="46"/>
        <end position="250"/>
    </location>
</feature>
<dbReference type="RefSeq" id="WP_184861499.1">
    <property type="nucleotide sequence ID" value="NZ_JACHIR010000001.1"/>
</dbReference>
<organism evidence="3 4">
    <name type="scientific">Kutzneria kofuensis</name>
    <dbReference type="NCBI Taxonomy" id="103725"/>
    <lineage>
        <taxon>Bacteria</taxon>
        <taxon>Bacillati</taxon>
        <taxon>Actinomycetota</taxon>
        <taxon>Actinomycetes</taxon>
        <taxon>Pseudonocardiales</taxon>
        <taxon>Pseudonocardiaceae</taxon>
        <taxon>Kutzneria</taxon>
    </lineage>
</organism>